<dbReference type="HAMAP" id="MF_00394">
    <property type="entry name" value="NAD_Glyc3P_dehydrog"/>
    <property type="match status" value="1"/>
</dbReference>
<evidence type="ECO:0000313" key="18">
    <source>
        <dbReference type="EMBL" id="AWN38430.1"/>
    </source>
</evidence>
<feature type="binding site" evidence="10">
    <location>
        <position position="107"/>
    </location>
    <ligand>
        <name>NADPH</name>
        <dbReference type="ChEBI" id="CHEBI:57783"/>
    </ligand>
</feature>
<dbReference type="FunFam" id="3.40.50.720:FF:000019">
    <property type="entry name" value="Glycerol-3-phosphate dehydrogenase [NAD(P)+]"/>
    <property type="match status" value="1"/>
</dbReference>
<feature type="binding site" evidence="10">
    <location>
        <position position="256"/>
    </location>
    <ligand>
        <name>sn-glycerol 3-phosphate</name>
        <dbReference type="ChEBI" id="CHEBI:57597"/>
    </ligand>
</feature>
<proteinExistence type="inferred from homology"/>
<comment type="pathway">
    <text evidence="10">Membrane lipid metabolism; glycerophospholipid metabolism.</text>
</comment>
<evidence type="ECO:0000256" key="15">
    <source>
        <dbReference type="RuleBase" id="RU000439"/>
    </source>
</evidence>
<dbReference type="PANTHER" id="PTHR11728">
    <property type="entry name" value="GLYCEROL-3-PHOSPHATE DEHYDROGENASE"/>
    <property type="match status" value="1"/>
</dbReference>
<keyword evidence="6 10" id="KW-0520">NAD</keyword>
<dbReference type="GO" id="GO:0008654">
    <property type="term" value="P:phospholipid biosynthetic process"/>
    <property type="evidence" value="ECO:0007669"/>
    <property type="project" value="UniProtKB-KW"/>
</dbReference>
<dbReference type="Gene3D" id="1.10.1040.10">
    <property type="entry name" value="N-(1-d-carboxylethyl)-l-norvaline Dehydrogenase, domain 2"/>
    <property type="match status" value="1"/>
</dbReference>
<feature type="binding site" evidence="13">
    <location>
        <begin position="11"/>
        <end position="16"/>
    </location>
    <ligand>
        <name>NAD(+)</name>
        <dbReference type="ChEBI" id="CHEBI:57540"/>
    </ligand>
</feature>
<dbReference type="SUPFAM" id="SSF51735">
    <property type="entry name" value="NAD(P)-binding Rossmann-fold domains"/>
    <property type="match status" value="1"/>
</dbReference>
<dbReference type="GO" id="GO:0006650">
    <property type="term" value="P:glycerophospholipid metabolic process"/>
    <property type="evidence" value="ECO:0007669"/>
    <property type="project" value="UniProtKB-UniRule"/>
</dbReference>
<dbReference type="GO" id="GO:0141152">
    <property type="term" value="F:glycerol-3-phosphate dehydrogenase (NAD+) activity"/>
    <property type="evidence" value="ECO:0007669"/>
    <property type="project" value="RHEA"/>
</dbReference>
<dbReference type="EC" id="1.1.1.94" evidence="10"/>
<feature type="binding site" evidence="10">
    <location>
        <position position="191"/>
    </location>
    <ligand>
        <name>sn-glycerol 3-phosphate</name>
        <dbReference type="ChEBI" id="CHEBI:57597"/>
    </ligand>
</feature>
<dbReference type="GO" id="GO:0051287">
    <property type="term" value="F:NAD binding"/>
    <property type="evidence" value="ECO:0007669"/>
    <property type="project" value="InterPro"/>
</dbReference>
<evidence type="ECO:0000259" key="17">
    <source>
        <dbReference type="Pfam" id="PF07479"/>
    </source>
</evidence>
<feature type="binding site" evidence="10">
    <location>
        <position position="136"/>
    </location>
    <ligand>
        <name>sn-glycerol 3-phosphate</name>
        <dbReference type="ChEBI" id="CHEBI:57597"/>
    </ligand>
</feature>
<organism evidence="18 19">
    <name type="scientific">Methylobacterium radiodurans</name>
    <dbReference type="NCBI Taxonomy" id="2202828"/>
    <lineage>
        <taxon>Bacteria</taxon>
        <taxon>Pseudomonadati</taxon>
        <taxon>Pseudomonadota</taxon>
        <taxon>Alphaproteobacteria</taxon>
        <taxon>Hyphomicrobiales</taxon>
        <taxon>Methylobacteriaceae</taxon>
        <taxon>Methylobacterium</taxon>
    </lineage>
</organism>
<dbReference type="NCBIfam" id="NF000940">
    <property type="entry name" value="PRK00094.1-2"/>
    <property type="match status" value="1"/>
</dbReference>
<dbReference type="Gene3D" id="3.40.50.720">
    <property type="entry name" value="NAD(P)-binding Rossmann-like Domain"/>
    <property type="match status" value="1"/>
</dbReference>
<dbReference type="PANTHER" id="PTHR11728:SF1">
    <property type="entry name" value="GLYCEROL-3-PHOSPHATE DEHYDROGENASE [NAD(+)] 2, CHLOROPLASTIC"/>
    <property type="match status" value="1"/>
</dbReference>
<evidence type="ECO:0000256" key="10">
    <source>
        <dbReference type="HAMAP-Rule" id="MF_00394"/>
    </source>
</evidence>
<feature type="binding site" evidence="10">
    <location>
        <position position="277"/>
    </location>
    <ligand>
        <name>NADPH</name>
        <dbReference type="ChEBI" id="CHEBI:57783"/>
    </ligand>
</feature>
<feature type="binding site" evidence="10">
    <location>
        <position position="107"/>
    </location>
    <ligand>
        <name>sn-glycerol 3-phosphate</name>
        <dbReference type="ChEBI" id="CHEBI:57597"/>
    </ligand>
</feature>
<evidence type="ECO:0000256" key="3">
    <source>
        <dbReference type="ARBA" id="ARBA00022741"/>
    </source>
</evidence>
<reference evidence="18 19" key="1">
    <citation type="submission" date="2018-05" db="EMBL/GenBank/DDBJ databases">
        <title>Complete Genome Sequence of Methylobacterium sp. 17Sr1-43.</title>
        <authorList>
            <person name="Srinivasan S."/>
        </authorList>
    </citation>
    <scope>NUCLEOTIDE SEQUENCE [LARGE SCALE GENOMIC DNA]</scope>
    <source>
        <strain evidence="18 19">17Sr1-43</strain>
    </source>
</reference>
<keyword evidence="4 10" id="KW-0521">NADP</keyword>
<dbReference type="InterPro" id="IPR013328">
    <property type="entry name" value="6PGD_dom2"/>
</dbReference>
<evidence type="ECO:0000256" key="4">
    <source>
        <dbReference type="ARBA" id="ARBA00022857"/>
    </source>
</evidence>
<dbReference type="InterPro" id="IPR008927">
    <property type="entry name" value="6-PGluconate_DH-like_C_sf"/>
</dbReference>
<feature type="binding site" evidence="13">
    <location>
        <position position="140"/>
    </location>
    <ligand>
        <name>NAD(+)</name>
        <dbReference type="ChEBI" id="CHEBI:57540"/>
    </ligand>
</feature>
<protein>
    <recommendedName>
        <fullName evidence="10">Glycerol-3-phosphate dehydrogenase [NAD(P)+]</fullName>
        <ecNumber evidence="10">1.1.1.94</ecNumber>
    </recommendedName>
    <alternativeName>
        <fullName evidence="10">NAD(P)(+)-dependent glycerol-3-phosphate dehydrogenase</fullName>
    </alternativeName>
    <alternativeName>
        <fullName evidence="10">NAD(P)H-dependent dihydroxyacetone-phosphate reductase</fullName>
    </alternativeName>
</protein>
<dbReference type="InterPro" id="IPR011128">
    <property type="entry name" value="G3P_DH_NAD-dep_N"/>
</dbReference>
<dbReference type="SUPFAM" id="SSF48179">
    <property type="entry name" value="6-phosphogluconate dehydrogenase C-terminal domain-like"/>
    <property type="match status" value="1"/>
</dbReference>
<keyword evidence="3 10" id="KW-0547">Nucleotide-binding</keyword>
<evidence type="ECO:0000256" key="11">
    <source>
        <dbReference type="PIRSR" id="PIRSR000114-1"/>
    </source>
</evidence>
<evidence type="ECO:0000256" key="1">
    <source>
        <dbReference type="ARBA" id="ARBA00011009"/>
    </source>
</evidence>
<dbReference type="PIRSF" id="PIRSF000114">
    <property type="entry name" value="Glycerol-3-P_dh"/>
    <property type="match status" value="1"/>
</dbReference>
<feature type="binding site" evidence="10">
    <location>
        <position position="254"/>
    </location>
    <ligand>
        <name>sn-glycerol 3-phosphate</name>
        <dbReference type="ChEBI" id="CHEBI:57597"/>
    </ligand>
</feature>
<dbReference type="GO" id="GO:0046168">
    <property type="term" value="P:glycerol-3-phosphate catabolic process"/>
    <property type="evidence" value="ECO:0007669"/>
    <property type="project" value="InterPro"/>
</dbReference>
<keyword evidence="8 10" id="KW-0594">Phospholipid biosynthesis</keyword>
<dbReference type="UniPathway" id="UPA00940"/>
<dbReference type="NCBIfam" id="NF000942">
    <property type="entry name" value="PRK00094.1-4"/>
    <property type="match status" value="1"/>
</dbReference>
<keyword evidence="7 10" id="KW-0443">Lipid metabolism</keyword>
<evidence type="ECO:0000259" key="16">
    <source>
        <dbReference type="Pfam" id="PF01210"/>
    </source>
</evidence>
<comment type="catalytic activity">
    <reaction evidence="10 15">
        <text>sn-glycerol 3-phosphate + NADP(+) = dihydroxyacetone phosphate + NADPH + H(+)</text>
        <dbReference type="Rhea" id="RHEA:11096"/>
        <dbReference type="ChEBI" id="CHEBI:15378"/>
        <dbReference type="ChEBI" id="CHEBI:57597"/>
        <dbReference type="ChEBI" id="CHEBI:57642"/>
        <dbReference type="ChEBI" id="CHEBI:57783"/>
        <dbReference type="ChEBI" id="CHEBI:58349"/>
        <dbReference type="EC" id="1.1.1.94"/>
    </reaction>
</comment>
<feature type="binding site" evidence="10">
    <location>
        <position position="15"/>
    </location>
    <ligand>
        <name>NADPH</name>
        <dbReference type="ChEBI" id="CHEBI:57783"/>
    </ligand>
</feature>
<dbReference type="GO" id="GO:0141153">
    <property type="term" value="F:glycerol-3-phosphate dehydrogenase (NADP+) activity"/>
    <property type="evidence" value="ECO:0007669"/>
    <property type="project" value="RHEA"/>
</dbReference>
<feature type="binding site" evidence="12">
    <location>
        <position position="107"/>
    </location>
    <ligand>
        <name>substrate</name>
    </ligand>
</feature>
<dbReference type="RefSeq" id="WP_109953587.1">
    <property type="nucleotide sequence ID" value="NZ_CP029551.1"/>
</dbReference>
<dbReference type="OrthoDB" id="9812273at2"/>
<comment type="catalytic activity">
    <reaction evidence="10">
        <text>sn-glycerol 3-phosphate + NAD(+) = dihydroxyacetone phosphate + NADH + H(+)</text>
        <dbReference type="Rhea" id="RHEA:11092"/>
        <dbReference type="ChEBI" id="CHEBI:15378"/>
        <dbReference type="ChEBI" id="CHEBI:57540"/>
        <dbReference type="ChEBI" id="CHEBI:57597"/>
        <dbReference type="ChEBI" id="CHEBI:57642"/>
        <dbReference type="ChEBI" id="CHEBI:57945"/>
        <dbReference type="EC" id="1.1.1.94"/>
    </reaction>
</comment>
<comment type="caution">
    <text evidence="10">Lacks conserved residue(s) required for the propagation of feature annotation.</text>
</comment>
<evidence type="ECO:0000256" key="2">
    <source>
        <dbReference type="ARBA" id="ARBA00022516"/>
    </source>
</evidence>
<feature type="binding site" evidence="10">
    <location>
        <position position="140"/>
    </location>
    <ligand>
        <name>NADPH</name>
        <dbReference type="ChEBI" id="CHEBI:57783"/>
    </ligand>
</feature>
<dbReference type="InterPro" id="IPR006109">
    <property type="entry name" value="G3P_DH_NAD-dep_C"/>
</dbReference>
<dbReference type="KEGG" id="meti:DK427_24090"/>
<dbReference type="InterPro" id="IPR006168">
    <property type="entry name" value="G3P_DH_NAD-dep"/>
</dbReference>
<comment type="function">
    <text evidence="10">Catalyzes the reduction of the glycolytic intermediate dihydroxyacetone phosphate (DHAP) to sn-glycerol 3-phosphate (G3P), the key precursor for phospholipid synthesis.</text>
</comment>
<dbReference type="EMBL" id="CP029551">
    <property type="protein sequence ID" value="AWN38430.1"/>
    <property type="molecule type" value="Genomic_DNA"/>
</dbReference>
<dbReference type="AlphaFoldDB" id="A0A2U8VYT8"/>
<keyword evidence="2 10" id="KW-0444">Lipid biosynthesis</keyword>
<evidence type="ECO:0000256" key="8">
    <source>
        <dbReference type="ARBA" id="ARBA00023209"/>
    </source>
</evidence>
<feature type="binding site" evidence="13">
    <location>
        <position position="276"/>
    </location>
    <ligand>
        <name>NAD(+)</name>
        <dbReference type="ChEBI" id="CHEBI:57540"/>
    </ligand>
</feature>
<keyword evidence="5 10" id="KW-0560">Oxidoreductase</keyword>
<feature type="active site" description="Proton acceptor" evidence="10 11">
    <location>
        <position position="191"/>
    </location>
</feature>
<dbReference type="InterPro" id="IPR036291">
    <property type="entry name" value="NAD(P)-bd_dom_sf"/>
</dbReference>
<evidence type="ECO:0000256" key="7">
    <source>
        <dbReference type="ARBA" id="ARBA00023098"/>
    </source>
</evidence>
<evidence type="ECO:0000256" key="13">
    <source>
        <dbReference type="PIRSR" id="PIRSR000114-3"/>
    </source>
</evidence>
<feature type="binding site" evidence="10">
    <location>
        <position position="255"/>
    </location>
    <ligand>
        <name>NADPH</name>
        <dbReference type="ChEBI" id="CHEBI:57783"/>
    </ligand>
</feature>
<gene>
    <name evidence="10" type="primary">gpsA</name>
    <name evidence="18" type="ORF">DK427_24090</name>
</gene>
<feature type="binding site" evidence="13">
    <location>
        <position position="255"/>
    </location>
    <ligand>
        <name>NAD(+)</name>
        <dbReference type="ChEBI" id="CHEBI:57540"/>
    </ligand>
</feature>
<evidence type="ECO:0000256" key="6">
    <source>
        <dbReference type="ARBA" id="ARBA00023027"/>
    </source>
</evidence>
<evidence type="ECO:0000256" key="9">
    <source>
        <dbReference type="ARBA" id="ARBA00023264"/>
    </source>
</evidence>
<feature type="binding site" evidence="10">
    <location>
        <position position="34"/>
    </location>
    <ligand>
        <name>NADPH</name>
        <dbReference type="ChEBI" id="CHEBI:57783"/>
    </ligand>
</feature>
<evidence type="ECO:0000256" key="14">
    <source>
        <dbReference type="RuleBase" id="RU000437"/>
    </source>
</evidence>
<accession>A0A2U8VYT8</accession>
<feature type="binding site" evidence="10">
    <location>
        <position position="244"/>
    </location>
    <ligand>
        <name>sn-glycerol 3-phosphate</name>
        <dbReference type="ChEBI" id="CHEBI:57597"/>
    </ligand>
</feature>
<dbReference type="GO" id="GO:0005975">
    <property type="term" value="P:carbohydrate metabolic process"/>
    <property type="evidence" value="ECO:0007669"/>
    <property type="project" value="InterPro"/>
</dbReference>
<dbReference type="Pfam" id="PF01210">
    <property type="entry name" value="NAD_Gly3P_dh_N"/>
    <property type="match status" value="1"/>
</dbReference>
<dbReference type="GO" id="GO:0005829">
    <property type="term" value="C:cytosol"/>
    <property type="evidence" value="ECO:0007669"/>
    <property type="project" value="TreeGrafter"/>
</dbReference>
<feature type="domain" description="Glycerol-3-phosphate dehydrogenase NAD-dependent C-terminal" evidence="17">
    <location>
        <begin position="180"/>
        <end position="318"/>
    </location>
</feature>
<evidence type="ECO:0000313" key="19">
    <source>
        <dbReference type="Proteomes" id="UP000246058"/>
    </source>
</evidence>
<keyword evidence="10" id="KW-0963">Cytoplasm</keyword>
<feature type="binding site" evidence="10">
    <location>
        <position position="255"/>
    </location>
    <ligand>
        <name>sn-glycerol 3-phosphate</name>
        <dbReference type="ChEBI" id="CHEBI:57597"/>
    </ligand>
</feature>
<feature type="binding site" evidence="10">
    <location>
        <position position="51"/>
    </location>
    <ligand>
        <name>NADPH</name>
        <dbReference type="ChEBI" id="CHEBI:57783"/>
    </ligand>
</feature>
<dbReference type="Proteomes" id="UP000246058">
    <property type="component" value="Chromosome"/>
</dbReference>
<sequence>MSQNGSVAVIGGGAWGTALANAVAGRHPVTLWLRDAEAATRIEEARENARYLPGVPLHPAIRATADAGRLREAVTVLLVTPAQTARAVIGQLGGHLPPGAPVVLCAKGIERGTDAFMSAVAADCLPAGTPVAVLSGPSFAADVARNLPTAVTLAAAEAGLAADLAHRLSGPTLRLYHTDDVRGVEIGGAGKNVLAIACGIVAGSGLGESARAALIARAFAELMRFARAYGGRPETLMGLSGLGDLVLTASSPQSRNFAFGERLGAGASPEAAAGGKLAEGAFTAAALVALARARGVEMPIAEAVADIVSGATRVDAVVTRLMARPLKGEAE</sequence>
<name>A0A2U8VYT8_9HYPH</name>
<keyword evidence="19" id="KW-1185">Reference proteome</keyword>
<comment type="similarity">
    <text evidence="1 10 14">Belongs to the NAD-dependent glycerol-3-phosphate dehydrogenase family.</text>
</comment>
<keyword evidence="9 10" id="KW-1208">Phospholipid metabolism</keyword>
<feature type="binding site" evidence="12">
    <location>
        <begin position="255"/>
        <end position="256"/>
    </location>
    <ligand>
        <name>substrate</name>
    </ligand>
</feature>
<evidence type="ECO:0000256" key="12">
    <source>
        <dbReference type="PIRSR" id="PIRSR000114-2"/>
    </source>
</evidence>
<dbReference type="GO" id="GO:0046167">
    <property type="term" value="P:glycerol-3-phosphate biosynthetic process"/>
    <property type="evidence" value="ECO:0007669"/>
    <property type="project" value="UniProtKB-UniRule"/>
</dbReference>
<feature type="domain" description="Glycerol-3-phosphate dehydrogenase NAD-dependent N-terminal" evidence="16">
    <location>
        <begin position="7"/>
        <end position="157"/>
    </location>
</feature>
<feature type="binding site" evidence="10">
    <location>
        <position position="279"/>
    </location>
    <ligand>
        <name>NADPH</name>
        <dbReference type="ChEBI" id="CHEBI:57783"/>
    </ligand>
</feature>
<dbReference type="Pfam" id="PF07479">
    <property type="entry name" value="NAD_Gly3P_dh_C"/>
    <property type="match status" value="1"/>
</dbReference>
<evidence type="ECO:0000256" key="5">
    <source>
        <dbReference type="ARBA" id="ARBA00023002"/>
    </source>
</evidence>
<dbReference type="PRINTS" id="PR00077">
    <property type="entry name" value="GPDHDRGNASE"/>
</dbReference>
<feature type="binding site" evidence="10">
    <location>
        <position position="138"/>
    </location>
    <ligand>
        <name>sn-glycerol 3-phosphate</name>
        <dbReference type="ChEBI" id="CHEBI:57597"/>
    </ligand>
</feature>
<comment type="subcellular location">
    <subcellularLocation>
        <location evidence="10">Cytoplasm</location>
    </subcellularLocation>
</comment>